<dbReference type="Proteomes" id="UP000214747">
    <property type="component" value="Unassembled WGS sequence"/>
</dbReference>
<keyword evidence="4" id="KW-1185">Reference proteome</keyword>
<evidence type="ECO:0000256" key="1">
    <source>
        <dbReference type="SAM" id="Coils"/>
    </source>
</evidence>
<keyword evidence="1" id="KW-0175">Coiled coil</keyword>
<gene>
    <name evidence="3" type="ORF">CEJ45_22850</name>
</gene>
<dbReference type="Pfam" id="PF14235">
    <property type="entry name" value="DUF4337"/>
    <property type="match status" value="1"/>
</dbReference>
<comment type="caution">
    <text evidence="3">The sequence shown here is derived from an EMBL/GenBank/DDBJ whole genome shotgun (WGS) entry which is preliminary data.</text>
</comment>
<keyword evidence="2" id="KW-0812">Transmembrane</keyword>
<feature type="transmembrane region" description="Helical" evidence="2">
    <location>
        <begin position="167"/>
        <end position="185"/>
    </location>
</feature>
<dbReference type="InterPro" id="IPR025570">
    <property type="entry name" value="DUF4337"/>
</dbReference>
<evidence type="ECO:0000313" key="4">
    <source>
        <dbReference type="Proteomes" id="UP000214747"/>
    </source>
</evidence>
<feature type="coiled-coil region" evidence="1">
    <location>
        <begin position="113"/>
        <end position="140"/>
    </location>
</feature>
<name>A0A225SM64_9BURK</name>
<evidence type="ECO:0008006" key="5">
    <source>
        <dbReference type="Google" id="ProtNLM"/>
    </source>
</evidence>
<organism evidence="3 4">
    <name type="scientific">Herbaspirillum aquaticum</name>
    <dbReference type="NCBI Taxonomy" id="568783"/>
    <lineage>
        <taxon>Bacteria</taxon>
        <taxon>Pseudomonadati</taxon>
        <taxon>Pseudomonadota</taxon>
        <taxon>Betaproteobacteria</taxon>
        <taxon>Burkholderiales</taxon>
        <taxon>Oxalobacteraceae</taxon>
        <taxon>Herbaspirillum</taxon>
    </lineage>
</organism>
<reference evidence="3 4" key="1">
    <citation type="journal article" date="2010" name="Int. J. Syst. Evol. Microbiol.">
        <title>Reclassification of Herbaspirillum putei as a later heterotypic synonym of Herbaspirillum huttiense, with the description of H. huttiense subsp. huttiense subsp. nov. and H. huttiense subsp. putei subsp. nov., comb. nov., and description of Herbaspirillum aquaticum sp. nov.</title>
        <authorList>
            <person name="Dobritsa A.P."/>
            <person name="Reddy M.C."/>
            <person name="Samadpour M."/>
        </authorList>
    </citation>
    <scope>NUCLEOTIDE SEQUENCE [LARGE SCALE GENOMIC DNA]</scope>
    <source>
        <strain evidence="3 4">IEH 4430</strain>
    </source>
</reference>
<dbReference type="AlphaFoldDB" id="A0A225SM64"/>
<proteinExistence type="predicted"/>
<protein>
    <recommendedName>
        <fullName evidence="5">DUF4337 domain-containing protein</fullName>
    </recommendedName>
</protein>
<evidence type="ECO:0000313" key="3">
    <source>
        <dbReference type="EMBL" id="OWY32170.1"/>
    </source>
</evidence>
<sequence>MTETTENLEHAEHAHASGNKKLALLIAILALVLAITETLSKSYQTEVILKHQEAANLWSFFQAKSVRGNAAQLAKQQLTLLGNPKDERISAAVAKLDDAIAHYDSDEKSGEGKKELSHKARAAEHEAHAYMEKYEKMEMAAGMLQVAIVLASATIITGVAVLAYLSMGIGVVALAFIGAGLFGAIV</sequence>
<dbReference type="RefSeq" id="WP_088757332.1">
    <property type="nucleotide sequence ID" value="NZ_JARJFG010000051.1"/>
</dbReference>
<keyword evidence="2" id="KW-1133">Transmembrane helix</keyword>
<dbReference type="EMBL" id="NJGV01000029">
    <property type="protein sequence ID" value="OWY32170.1"/>
    <property type="molecule type" value="Genomic_DNA"/>
</dbReference>
<evidence type="ECO:0000256" key="2">
    <source>
        <dbReference type="SAM" id="Phobius"/>
    </source>
</evidence>
<accession>A0A225SM64</accession>
<feature type="transmembrane region" description="Helical" evidence="2">
    <location>
        <begin position="140"/>
        <end position="161"/>
    </location>
</feature>
<keyword evidence="2" id="KW-0472">Membrane</keyword>